<dbReference type="FunFam" id="3.90.1200.10:FF:000018">
    <property type="entry name" value="Fructosamine-3-kinase, putative"/>
    <property type="match status" value="1"/>
</dbReference>
<evidence type="ECO:0000313" key="4">
    <source>
        <dbReference type="Proteomes" id="UP000777482"/>
    </source>
</evidence>
<dbReference type="GO" id="GO:0102193">
    <property type="term" value="F:protein-ribulosamine 3-kinase activity"/>
    <property type="evidence" value="ECO:0007669"/>
    <property type="project" value="UniProtKB-EC"/>
</dbReference>
<dbReference type="Pfam" id="PF03881">
    <property type="entry name" value="Fructosamin_kin"/>
    <property type="match status" value="1"/>
</dbReference>
<dbReference type="EC" id="2.7.1.172" evidence="1"/>
<comment type="caution">
    <text evidence="3">The sequence shown here is derived from an EMBL/GenBank/DDBJ whole genome shotgun (WGS) entry which is preliminary data.</text>
</comment>
<protein>
    <recommendedName>
        <fullName evidence="1">protein-ribulosamine 3-kinase</fullName>
        <ecNumber evidence="1">2.7.1.172</ecNumber>
    </recommendedName>
</protein>
<dbReference type="AlphaFoldDB" id="A0A9P6VTU6"/>
<dbReference type="PANTHER" id="PTHR12149:SF8">
    <property type="entry name" value="PROTEIN-RIBULOSAMINE 3-KINASE"/>
    <property type="match status" value="1"/>
</dbReference>
<dbReference type="EMBL" id="PUHQ01000190">
    <property type="protein sequence ID" value="KAG0653580.1"/>
    <property type="molecule type" value="Genomic_DNA"/>
</dbReference>
<sequence>MLQHIEEALRPLHPPGTTFEPKLAKNDGVIVASTGSLETNHREYLYRVVPLPATQLEGEAESLKRINEANLDRLRSDEHQRRLAELVAQLHLAPAPASQQYGFPIPTCCGATVQDNTEERDWATFFGERRIGDLIRRIGDAELEKLGGEVQQRVIPHLLGKLDIKPSLLHGDLWSGNARFSRSRSQPIIFDPASYYGHSEADLGIMHMFGGFSPAFFQRYHQLVPRSEPREEYEQRVQLYEAYHHLNHALLFGGSYKSGAVSLLRGLLSWADGKGLP</sequence>
<evidence type="ECO:0000256" key="2">
    <source>
        <dbReference type="ARBA" id="ARBA00048655"/>
    </source>
</evidence>
<dbReference type="PANTHER" id="PTHR12149">
    <property type="entry name" value="FRUCTOSAMINE 3 KINASE-RELATED PROTEIN"/>
    <property type="match status" value="1"/>
</dbReference>
<keyword evidence="4" id="KW-1185">Reference proteome</keyword>
<dbReference type="GO" id="GO:0016301">
    <property type="term" value="F:kinase activity"/>
    <property type="evidence" value="ECO:0007669"/>
    <property type="project" value="UniProtKB-UniRule"/>
</dbReference>
<organism evidence="3 4">
    <name type="scientific">Rhodotorula mucilaginosa</name>
    <name type="common">Yeast</name>
    <name type="synonym">Rhodotorula rubra</name>
    <dbReference type="NCBI Taxonomy" id="5537"/>
    <lineage>
        <taxon>Eukaryota</taxon>
        <taxon>Fungi</taxon>
        <taxon>Dikarya</taxon>
        <taxon>Basidiomycota</taxon>
        <taxon>Pucciniomycotina</taxon>
        <taxon>Microbotryomycetes</taxon>
        <taxon>Sporidiobolales</taxon>
        <taxon>Sporidiobolaceae</taxon>
        <taxon>Rhodotorula</taxon>
    </lineage>
</organism>
<gene>
    <name evidence="3" type="ORF">C6P46_002472</name>
</gene>
<name>A0A9P6VTU6_RHOMI</name>
<evidence type="ECO:0000256" key="1">
    <source>
        <dbReference type="ARBA" id="ARBA00011961"/>
    </source>
</evidence>
<comment type="catalytic activity">
    <reaction evidence="2">
        <text>N(6)-D-ribulosyl-L-lysyl-[protein] + ATP = N(6)-(3-O-phospho-D-ribulosyl)-L-lysyl-[protein] + ADP + H(+)</text>
        <dbReference type="Rhea" id="RHEA:48432"/>
        <dbReference type="Rhea" id="RHEA-COMP:12103"/>
        <dbReference type="Rhea" id="RHEA-COMP:12104"/>
        <dbReference type="ChEBI" id="CHEBI:15378"/>
        <dbReference type="ChEBI" id="CHEBI:30616"/>
        <dbReference type="ChEBI" id="CHEBI:90418"/>
        <dbReference type="ChEBI" id="CHEBI:90420"/>
        <dbReference type="ChEBI" id="CHEBI:456216"/>
        <dbReference type="EC" id="2.7.1.172"/>
    </reaction>
    <physiologicalReaction direction="left-to-right" evidence="2">
        <dbReference type="Rhea" id="RHEA:48433"/>
    </physiologicalReaction>
</comment>
<dbReference type="OrthoDB" id="5772781at2759"/>
<evidence type="ECO:0000313" key="3">
    <source>
        <dbReference type="EMBL" id="KAG0653580.1"/>
    </source>
</evidence>
<accession>A0A9P6VTU6</accession>
<reference evidence="3 4" key="1">
    <citation type="submission" date="2020-11" db="EMBL/GenBank/DDBJ databases">
        <title>Kefir isolates.</title>
        <authorList>
            <person name="Marcisauskas S."/>
            <person name="Kim Y."/>
            <person name="Blasche S."/>
        </authorList>
    </citation>
    <scope>NUCLEOTIDE SEQUENCE [LARGE SCALE GENOMIC DNA]</scope>
    <source>
        <strain evidence="3 4">KR</strain>
    </source>
</reference>
<dbReference type="Gene3D" id="3.90.1200.10">
    <property type="match status" value="1"/>
</dbReference>
<dbReference type="Proteomes" id="UP000777482">
    <property type="component" value="Unassembled WGS sequence"/>
</dbReference>
<dbReference type="InterPro" id="IPR016477">
    <property type="entry name" value="Fructo-/Ketosamine-3-kinase"/>
</dbReference>
<proteinExistence type="predicted"/>
<dbReference type="SUPFAM" id="SSF56112">
    <property type="entry name" value="Protein kinase-like (PK-like)"/>
    <property type="match status" value="1"/>
</dbReference>
<dbReference type="InterPro" id="IPR011009">
    <property type="entry name" value="Kinase-like_dom_sf"/>
</dbReference>